<dbReference type="EMBL" id="JNBQ01000001">
    <property type="protein sequence ID" value="KLN36483.1"/>
    <property type="molecule type" value="Genomic_DNA"/>
</dbReference>
<dbReference type="Proteomes" id="UP000035265">
    <property type="component" value="Unassembled WGS sequence"/>
</dbReference>
<comment type="caution">
    <text evidence="1">The sequence shown here is derived from an EMBL/GenBank/DDBJ whole genome shotgun (WGS) entry which is preliminary data.</text>
</comment>
<evidence type="ECO:0000313" key="1">
    <source>
        <dbReference type="EMBL" id="KLN36483.1"/>
    </source>
</evidence>
<gene>
    <name evidence="1" type="ORF">FB00_01135</name>
</gene>
<keyword evidence="2" id="KW-1185">Reference proteome</keyword>
<evidence type="ECO:0000313" key="2">
    <source>
        <dbReference type="Proteomes" id="UP000035265"/>
    </source>
</evidence>
<reference evidence="1 2" key="1">
    <citation type="submission" date="2014-05" db="EMBL/GenBank/DDBJ databases">
        <title>Cellulosimicrobium funkei U11 genome.</title>
        <authorList>
            <person name="Hu C."/>
            <person name="Gong Y."/>
            <person name="Wan W."/>
            <person name="Jiang M."/>
        </authorList>
    </citation>
    <scope>NUCLEOTIDE SEQUENCE [LARGE SCALE GENOMIC DNA]</scope>
    <source>
        <strain evidence="1 2">U11</strain>
    </source>
</reference>
<dbReference type="PATRIC" id="fig|264251.5.peg.232"/>
<protein>
    <submittedName>
        <fullName evidence="1">Uncharacterized protein</fullName>
    </submittedName>
</protein>
<dbReference type="RefSeq" id="WP_047230974.1">
    <property type="nucleotide sequence ID" value="NZ_JNBQ01000001.1"/>
</dbReference>
<accession>A0A0H2KTR4</accession>
<name>A0A0H2KTR4_9MICO</name>
<organism evidence="1 2">
    <name type="scientific">Cellulosimicrobium funkei</name>
    <dbReference type="NCBI Taxonomy" id="264251"/>
    <lineage>
        <taxon>Bacteria</taxon>
        <taxon>Bacillati</taxon>
        <taxon>Actinomycetota</taxon>
        <taxon>Actinomycetes</taxon>
        <taxon>Micrococcales</taxon>
        <taxon>Promicromonosporaceae</taxon>
        <taxon>Cellulosimicrobium</taxon>
    </lineage>
</organism>
<sequence length="87" mass="9920">MYATPTRPMTQDELDRICRVWADCGSDDPTDRWLELWDGGDADDHPEQRDAIVAIAREVGLETAVEDGVLRVQKTQQLHDEIGARWI</sequence>
<dbReference type="AlphaFoldDB" id="A0A0H2KTR4"/>
<proteinExistence type="predicted"/>